<evidence type="ECO:0000313" key="2">
    <source>
        <dbReference type="EMBL" id="KZK06948.1"/>
    </source>
</evidence>
<accession>A0A166JVE5</accession>
<dbReference type="Gene3D" id="3.40.630.30">
    <property type="match status" value="1"/>
</dbReference>
<dbReference type="InterPro" id="IPR016181">
    <property type="entry name" value="Acyl_CoA_acyltransferase"/>
</dbReference>
<dbReference type="GO" id="GO:0016747">
    <property type="term" value="F:acyltransferase activity, transferring groups other than amino-acyl groups"/>
    <property type="evidence" value="ECO:0007669"/>
    <property type="project" value="InterPro"/>
</dbReference>
<feature type="domain" description="N-acetyltransferase" evidence="1">
    <location>
        <begin position="3"/>
        <end position="155"/>
    </location>
</feature>
<dbReference type="InterPro" id="IPR000182">
    <property type="entry name" value="GNAT_dom"/>
</dbReference>
<evidence type="ECO:0000313" key="3">
    <source>
        <dbReference type="Proteomes" id="UP000076519"/>
    </source>
</evidence>
<comment type="caution">
    <text evidence="2">The sequence shown here is derived from an EMBL/GenBank/DDBJ whole genome shotgun (WGS) entry which is preliminary data.</text>
</comment>
<evidence type="ECO:0000259" key="1">
    <source>
        <dbReference type="PROSITE" id="PS51186"/>
    </source>
</evidence>
<dbReference type="SUPFAM" id="SSF55729">
    <property type="entry name" value="Acyl-CoA N-acyltransferases (Nat)"/>
    <property type="match status" value="1"/>
</dbReference>
<reference evidence="2 3" key="1">
    <citation type="submission" date="2015-08" db="EMBL/GenBank/DDBJ databases">
        <title>Draft Genome Sequences of 11 Lactococcus lactis subspecies cremoris strains.</title>
        <authorList>
            <person name="Wels M."/>
            <person name="Backus L."/>
            <person name="Boekhorst J."/>
            <person name="Dijkstra A."/>
            <person name="Beerthuizen M."/>
            <person name="Siezen R."/>
            <person name="Bachmann H."/>
            <person name="Van Hijum S."/>
        </authorList>
    </citation>
    <scope>NUCLEOTIDE SEQUENCE [LARGE SCALE GENOMIC DNA]</scope>
    <source>
        <strain evidence="2 3">KW10</strain>
    </source>
</reference>
<dbReference type="AlphaFoldDB" id="A0A166JVE5"/>
<dbReference type="PATRIC" id="fig|1359.32.peg.593"/>
<dbReference type="Pfam" id="PF00583">
    <property type="entry name" value="Acetyltransf_1"/>
    <property type="match status" value="1"/>
</dbReference>
<name>A0A166JVE5_LACLC</name>
<proteinExistence type="predicted"/>
<dbReference type="PROSITE" id="PS51186">
    <property type="entry name" value="GNAT"/>
    <property type="match status" value="1"/>
</dbReference>
<dbReference type="EMBL" id="LIYF01000017">
    <property type="protein sequence ID" value="KZK06948.1"/>
    <property type="molecule type" value="Genomic_DNA"/>
</dbReference>
<gene>
    <name evidence="2" type="ORF">AB996_0977</name>
</gene>
<protein>
    <recommendedName>
        <fullName evidence="1">N-acetyltransferase domain-containing protein</fullName>
    </recommendedName>
</protein>
<dbReference type="RefSeq" id="WP_063281554.1">
    <property type="nucleotide sequence ID" value="NZ_LIYF01000017.1"/>
</dbReference>
<organism evidence="2 3">
    <name type="scientific">Lactococcus lactis subsp. cremoris</name>
    <name type="common">Streptococcus cremoris</name>
    <dbReference type="NCBI Taxonomy" id="1359"/>
    <lineage>
        <taxon>Bacteria</taxon>
        <taxon>Bacillati</taxon>
        <taxon>Bacillota</taxon>
        <taxon>Bacilli</taxon>
        <taxon>Lactobacillales</taxon>
        <taxon>Streptococcaceae</taxon>
        <taxon>Lactococcus</taxon>
    </lineage>
</organism>
<dbReference type="Proteomes" id="UP000076519">
    <property type="component" value="Unassembled WGS sequence"/>
</dbReference>
<sequence length="169" mass="20315">MKISIEIIKYEEKEILRNLLEKYFYEFSQYVADEMNDLGLFGYKYLDEYWYDETCFPFFIKADGKLAGFALINNISEAEAKTDYTMSEFFVIYKYRHQNIAQKAVKLLFEKFKGTWQLMYNPKNIVSQKFWTRIVQTEDKNFRLILDSPMAVYEPDIQGHVLVFEISKF</sequence>